<evidence type="ECO:0000256" key="1">
    <source>
        <dbReference type="SAM" id="Coils"/>
    </source>
</evidence>
<dbReference type="EMBL" id="BKCJ010389722">
    <property type="protein sequence ID" value="GFA23294.1"/>
    <property type="molecule type" value="Genomic_DNA"/>
</dbReference>
<feature type="non-terminal residue" evidence="2">
    <location>
        <position position="350"/>
    </location>
</feature>
<feature type="coiled-coil region" evidence="1">
    <location>
        <begin position="109"/>
        <end position="143"/>
    </location>
</feature>
<organism evidence="2">
    <name type="scientific">Tanacetum cinerariifolium</name>
    <name type="common">Dalmatian daisy</name>
    <name type="synonym">Chrysanthemum cinerariifolium</name>
    <dbReference type="NCBI Taxonomy" id="118510"/>
    <lineage>
        <taxon>Eukaryota</taxon>
        <taxon>Viridiplantae</taxon>
        <taxon>Streptophyta</taxon>
        <taxon>Embryophyta</taxon>
        <taxon>Tracheophyta</taxon>
        <taxon>Spermatophyta</taxon>
        <taxon>Magnoliopsida</taxon>
        <taxon>eudicotyledons</taxon>
        <taxon>Gunneridae</taxon>
        <taxon>Pentapetalae</taxon>
        <taxon>asterids</taxon>
        <taxon>campanulids</taxon>
        <taxon>Asterales</taxon>
        <taxon>Asteraceae</taxon>
        <taxon>Asteroideae</taxon>
        <taxon>Anthemideae</taxon>
        <taxon>Anthemidinae</taxon>
        <taxon>Tanacetum</taxon>
    </lineage>
</organism>
<evidence type="ECO:0000313" key="2">
    <source>
        <dbReference type="EMBL" id="GFA23294.1"/>
    </source>
</evidence>
<gene>
    <name evidence="2" type="ORF">Tci_595266</name>
</gene>
<protein>
    <recommendedName>
        <fullName evidence="3">Integrase, catalytic region, zinc finger, CCHC-type, peptidase aspartic, catalytic</fullName>
    </recommendedName>
</protein>
<accession>A0A699JB10</accession>
<sequence>MKEIFKSIEAEVDQNAIDLRSGEIERKNILITNKNLIAKCIAQEVFYTVTNSALTASRFHKLSIAYNVAKTSAVELEAENLNFHKKIQNDDHDKWTSKDAPEFDAFFKLNEKDAQLQTHRNTIRKLKAQISNLKANKSDVTSTLLPRPLESQNIQLHDTINKLQKENDCFHAENSKDKQHYKELYDSIKIMLITNENVIPKVFVCNKYAIDVEPIPPIQRNNRNVQQGYLNRLKDTLDTLREIVEEARSKRISDNSLEYACDPHPTTPGYISSRLMQNSVSPTPNVPPSKKDYEILFQQLFDEYFNPPPRAVSLVPADVAALRVVDPADLNVNKMASADNTSGPAPQRKE</sequence>
<name>A0A699JB10_TANCI</name>
<reference evidence="2" key="1">
    <citation type="journal article" date="2019" name="Sci. Rep.">
        <title>Draft genome of Tanacetum cinerariifolium, the natural source of mosquito coil.</title>
        <authorList>
            <person name="Yamashiro T."/>
            <person name="Shiraishi A."/>
            <person name="Satake H."/>
            <person name="Nakayama K."/>
        </authorList>
    </citation>
    <scope>NUCLEOTIDE SEQUENCE</scope>
</reference>
<evidence type="ECO:0008006" key="3">
    <source>
        <dbReference type="Google" id="ProtNLM"/>
    </source>
</evidence>
<dbReference type="AlphaFoldDB" id="A0A699JB10"/>
<proteinExistence type="predicted"/>
<keyword evidence="1" id="KW-0175">Coiled coil</keyword>
<comment type="caution">
    <text evidence="2">The sequence shown here is derived from an EMBL/GenBank/DDBJ whole genome shotgun (WGS) entry which is preliminary data.</text>
</comment>